<dbReference type="Proteomes" id="UP001165648">
    <property type="component" value="Unassembled WGS sequence"/>
</dbReference>
<feature type="transmembrane region" description="Helical" evidence="7">
    <location>
        <begin position="347"/>
        <end position="364"/>
    </location>
</feature>
<organism evidence="9 10">
    <name type="scientific">Bombella saccharophila</name>
    <dbReference type="NCBI Taxonomy" id="2967338"/>
    <lineage>
        <taxon>Bacteria</taxon>
        <taxon>Pseudomonadati</taxon>
        <taxon>Pseudomonadota</taxon>
        <taxon>Alphaproteobacteria</taxon>
        <taxon>Acetobacterales</taxon>
        <taxon>Acetobacteraceae</taxon>
        <taxon>Bombella</taxon>
    </lineage>
</organism>
<evidence type="ECO:0000256" key="3">
    <source>
        <dbReference type="ARBA" id="ARBA00022475"/>
    </source>
</evidence>
<evidence type="ECO:0000256" key="4">
    <source>
        <dbReference type="ARBA" id="ARBA00022692"/>
    </source>
</evidence>
<protein>
    <recommendedName>
        <fullName evidence="8">ABC transmembrane type-1 domain-containing protein</fullName>
    </recommendedName>
</protein>
<evidence type="ECO:0000313" key="10">
    <source>
        <dbReference type="Proteomes" id="UP001165648"/>
    </source>
</evidence>
<feature type="transmembrane region" description="Helical" evidence="7">
    <location>
        <begin position="21"/>
        <end position="41"/>
    </location>
</feature>
<dbReference type="SUPFAM" id="SSF161098">
    <property type="entry name" value="MetI-like"/>
    <property type="match status" value="1"/>
</dbReference>
<keyword evidence="10" id="KW-1185">Reference proteome</keyword>
<keyword evidence="5 7" id="KW-1133">Transmembrane helix</keyword>
<accession>A0ABT3WAZ7</accession>
<gene>
    <name evidence="9" type="ORF">NQF64_02695</name>
</gene>
<comment type="subcellular location">
    <subcellularLocation>
        <location evidence="1 7">Cell membrane</location>
        <topology evidence="1 7">Multi-pass membrane protein</topology>
    </subcellularLocation>
</comment>
<sequence>MRKHLLSFALISRIEGSCLRWLVAHGGSGLSCCALMLGALYGLSLGFGLKAFAFLPPLWNAAFWTLGEVAAALLGAAIGQFALLSLAAYSAFIRRGLSAVTVILAEIPSLCLLGLFSAVLPSFWSIACMAAFSLIARSLYATLKTGHDIPTEFLKTARALRLGYGQMFWRLHVPFAFPELVQSVLLNLPDFWLCLFGGEYLLAFCHPEWHPGLGGHAYTALVQHHVAAIWLVIIMSLGLMALVQHGLIAPLLGHGKRYAVCSLDNFKKAPPESRLMMKWRDYNVVSQMVILILSAGFLTYLMWPWPVDSLRFLGPLSYVLAAVCIIGLFWSYIGGLILGLPEPSQKLISYVGFVVSLFPIYVMFPYLENIIPAISLPALASLGIVGWNIAYKSKKEDIKRLFLMGEQLHLPSLPLWQKVRLPLLYPILFESIALALPFFWDNVYLVSFLGHDGALSSPTSTLYAMLHGQHYGQEMLFLALMTALALSVRWGVCMPLQERVTRRYGI</sequence>
<keyword evidence="6 7" id="KW-0472">Membrane</keyword>
<dbReference type="PANTHER" id="PTHR30151">
    <property type="entry name" value="ALKANE SULFONATE ABC TRANSPORTER-RELATED, MEMBRANE SUBUNIT"/>
    <property type="match status" value="1"/>
</dbReference>
<evidence type="ECO:0000256" key="5">
    <source>
        <dbReference type="ARBA" id="ARBA00022989"/>
    </source>
</evidence>
<dbReference type="RefSeq" id="WP_266106377.1">
    <property type="nucleotide sequence ID" value="NZ_JANIDW010000001.1"/>
</dbReference>
<comment type="similarity">
    <text evidence="7">Belongs to the binding-protein-dependent transport system permease family.</text>
</comment>
<dbReference type="EMBL" id="JANIDW010000001">
    <property type="protein sequence ID" value="MCX5614156.1"/>
    <property type="molecule type" value="Genomic_DNA"/>
</dbReference>
<dbReference type="PANTHER" id="PTHR30151:SF0">
    <property type="entry name" value="ABC TRANSPORTER PERMEASE PROTEIN MJ0413-RELATED"/>
    <property type="match status" value="1"/>
</dbReference>
<feature type="transmembrane region" description="Helical" evidence="7">
    <location>
        <begin position="315"/>
        <end position="340"/>
    </location>
</feature>
<dbReference type="InterPro" id="IPR035906">
    <property type="entry name" value="MetI-like_sf"/>
</dbReference>
<evidence type="ECO:0000256" key="1">
    <source>
        <dbReference type="ARBA" id="ARBA00004651"/>
    </source>
</evidence>
<evidence type="ECO:0000259" key="8">
    <source>
        <dbReference type="PROSITE" id="PS50928"/>
    </source>
</evidence>
<keyword evidence="2 7" id="KW-0813">Transport</keyword>
<dbReference type="InterPro" id="IPR000515">
    <property type="entry name" value="MetI-like"/>
</dbReference>
<feature type="transmembrane region" description="Helical" evidence="7">
    <location>
        <begin position="475"/>
        <end position="496"/>
    </location>
</feature>
<evidence type="ECO:0000256" key="6">
    <source>
        <dbReference type="ARBA" id="ARBA00023136"/>
    </source>
</evidence>
<feature type="transmembrane region" description="Helical" evidence="7">
    <location>
        <begin position="370"/>
        <end position="391"/>
    </location>
</feature>
<reference evidence="9 10" key="1">
    <citation type="submission" date="2022-07" db="EMBL/GenBank/DDBJ databases">
        <title>Bombella genomes.</title>
        <authorList>
            <person name="Harer L."/>
            <person name="Styblova S."/>
            <person name="Ehrmann M."/>
        </authorList>
    </citation>
    <scope>NUCLEOTIDE SEQUENCE [LARGE SCALE GENOMIC DNA]</scope>
    <source>
        <strain evidence="9 10">TMW 2.2558</strain>
    </source>
</reference>
<dbReference type="Gene3D" id="1.10.3720.10">
    <property type="entry name" value="MetI-like"/>
    <property type="match status" value="1"/>
</dbReference>
<evidence type="ECO:0000256" key="7">
    <source>
        <dbReference type="RuleBase" id="RU363032"/>
    </source>
</evidence>
<dbReference type="PROSITE" id="PS50928">
    <property type="entry name" value="ABC_TM1"/>
    <property type="match status" value="1"/>
</dbReference>
<keyword evidence="3" id="KW-1003">Cell membrane</keyword>
<feature type="transmembrane region" description="Helical" evidence="7">
    <location>
        <begin position="227"/>
        <end position="248"/>
    </location>
</feature>
<keyword evidence="4 7" id="KW-0812">Transmembrane</keyword>
<feature type="transmembrane region" description="Helical" evidence="7">
    <location>
        <begin position="61"/>
        <end position="84"/>
    </location>
</feature>
<dbReference type="Pfam" id="PF00528">
    <property type="entry name" value="BPD_transp_1"/>
    <property type="match status" value="1"/>
</dbReference>
<evidence type="ECO:0000256" key="2">
    <source>
        <dbReference type="ARBA" id="ARBA00022448"/>
    </source>
</evidence>
<feature type="domain" description="ABC transmembrane type-1" evidence="8">
    <location>
        <begin position="61"/>
        <end position="244"/>
    </location>
</feature>
<comment type="caution">
    <text evidence="9">The sequence shown here is derived from an EMBL/GenBank/DDBJ whole genome shotgun (WGS) entry which is preliminary data.</text>
</comment>
<feature type="transmembrane region" description="Helical" evidence="7">
    <location>
        <begin position="284"/>
        <end position="303"/>
    </location>
</feature>
<feature type="transmembrane region" description="Helical" evidence="7">
    <location>
        <begin position="122"/>
        <end position="140"/>
    </location>
</feature>
<name>A0ABT3WAZ7_9PROT</name>
<evidence type="ECO:0000313" key="9">
    <source>
        <dbReference type="EMBL" id="MCX5614156.1"/>
    </source>
</evidence>
<proteinExistence type="inferred from homology"/>
<dbReference type="PROSITE" id="PS51257">
    <property type="entry name" value="PROKAR_LIPOPROTEIN"/>
    <property type="match status" value="1"/>
</dbReference>
<feature type="transmembrane region" description="Helical" evidence="7">
    <location>
        <begin position="423"/>
        <end position="440"/>
    </location>
</feature>